<organism evidence="1 2">
    <name type="scientific">Streptomyces citrinus</name>
    <dbReference type="NCBI Taxonomy" id="3118173"/>
    <lineage>
        <taxon>Bacteria</taxon>
        <taxon>Bacillati</taxon>
        <taxon>Actinomycetota</taxon>
        <taxon>Actinomycetes</taxon>
        <taxon>Kitasatosporales</taxon>
        <taxon>Streptomycetaceae</taxon>
        <taxon>Streptomyces</taxon>
    </lineage>
</organism>
<dbReference type="EMBL" id="CP146022">
    <property type="protein sequence ID" value="WWQ65849.1"/>
    <property type="molecule type" value="Genomic_DNA"/>
</dbReference>
<keyword evidence="2" id="KW-1185">Reference proteome</keyword>
<protein>
    <submittedName>
        <fullName evidence="1">Phage major capsid protein</fullName>
    </submittedName>
</protein>
<gene>
    <name evidence="1" type="ORF">V2W30_22650</name>
</gene>
<reference evidence="1" key="1">
    <citation type="journal article" date="2025" name="Int. J. Syst. Evol. Microbiol.">
        <title>Streptomyces citrinus sp. nov., with yellow diffusible pigment.</title>
        <authorList>
            <person name="He Y."/>
            <person name="Yang E."/>
            <person name="Xu J."/>
            <person name="Sun Y."/>
            <person name="Sun L."/>
        </authorList>
    </citation>
    <scope>NUCLEOTIDE SEQUENCE</scope>
    <source>
        <strain evidence="1">Q6</strain>
    </source>
</reference>
<proteinExistence type="predicted"/>
<evidence type="ECO:0000313" key="1">
    <source>
        <dbReference type="EMBL" id="WWQ65849.1"/>
    </source>
</evidence>
<evidence type="ECO:0000313" key="2">
    <source>
        <dbReference type="Proteomes" id="UP001432251"/>
    </source>
</evidence>
<accession>A0ACD5AFF5</accession>
<dbReference type="Proteomes" id="UP001432251">
    <property type="component" value="Chromosome"/>
</dbReference>
<sequence>MSTLLTRAIEKRANVWSQMQEIQARAETEGRSELTAEEREKWDAAEADLTATSQDIERMERSARLDTVQRDQAVIATGSENAEDRGEIDQDAQYRAAFDVYVRHGMGGLSHEQRTLMMSNQAEVRAGATSPGTAGGYFIPTETLNRITEVMKAYGGLLGAANVITTASGNPLNWPTNDDTGNIGAILAENSQVTEQDVTLGQKTLGAYTYTSKLVRLSLQLLQDDVFGVESWLTRKLGERIGRAVAAHLATGTGTAQPEGLFTNATAGKTGQTGQTTSVTYDDLIDLQHSIDPAYRASAQWAMSDSALKVVRKLKDGQSRPLWEPSVQAGAPSLLLGQGVLIDNGIPAPAANAKSIGYGDINAGYVVRQVAGGQMMRLDERYADYLQVGFLGFLRLDAKPDDASAFRVYAHSAT</sequence>
<name>A0ACD5AFF5_9ACTN</name>